<accession>A0ABY8PUW2</accession>
<evidence type="ECO:0000256" key="4">
    <source>
        <dbReference type="ARBA" id="ARBA00022692"/>
    </source>
</evidence>
<comment type="subcellular location">
    <subcellularLocation>
        <location evidence="1">Membrane</location>
        <topology evidence="1">Multi-pass membrane protein</topology>
    </subcellularLocation>
</comment>
<dbReference type="PANTHER" id="PTHR41394">
    <property type="entry name" value="MAGNESIUM TRANSPORTER MGTE"/>
    <property type="match status" value="1"/>
</dbReference>
<reference evidence="10 11" key="1">
    <citation type="journal article" date="2008" name="Int. J. Syst. Evol. Microbiol.">
        <title>Tessaracoccus flavescens sp. nov., isolated from marine sediment.</title>
        <authorList>
            <person name="Lee D.W."/>
            <person name="Lee S.D."/>
        </authorList>
    </citation>
    <scope>NUCLEOTIDE SEQUENCE [LARGE SCALE GENOMIC DNA]</scope>
    <source>
        <strain evidence="10 11">T21</strain>
    </source>
</reference>
<keyword evidence="6 8" id="KW-1133">Transmembrane helix</keyword>
<keyword evidence="4 8" id="KW-0812">Transmembrane</keyword>
<organism evidence="10 11">
    <name type="scientific">Tessaracoccus lacteus</name>
    <dbReference type="NCBI Taxonomy" id="3041766"/>
    <lineage>
        <taxon>Bacteria</taxon>
        <taxon>Bacillati</taxon>
        <taxon>Actinomycetota</taxon>
        <taxon>Actinomycetes</taxon>
        <taxon>Propionibacteriales</taxon>
        <taxon>Propionibacteriaceae</taxon>
        <taxon>Tessaracoccus</taxon>
    </lineage>
</organism>
<evidence type="ECO:0000259" key="9">
    <source>
        <dbReference type="Pfam" id="PF01769"/>
    </source>
</evidence>
<evidence type="ECO:0000256" key="8">
    <source>
        <dbReference type="SAM" id="Phobius"/>
    </source>
</evidence>
<gene>
    <name evidence="10" type="ORF">QH948_08590</name>
</gene>
<feature type="transmembrane region" description="Helical" evidence="8">
    <location>
        <begin position="39"/>
        <end position="61"/>
    </location>
</feature>
<evidence type="ECO:0000256" key="3">
    <source>
        <dbReference type="ARBA" id="ARBA00022448"/>
    </source>
</evidence>
<evidence type="ECO:0000256" key="2">
    <source>
        <dbReference type="ARBA" id="ARBA00009749"/>
    </source>
</evidence>
<evidence type="ECO:0000256" key="1">
    <source>
        <dbReference type="ARBA" id="ARBA00004141"/>
    </source>
</evidence>
<feature type="domain" description="SLC41A/MgtE integral membrane" evidence="9">
    <location>
        <begin position="16"/>
        <end position="94"/>
    </location>
</feature>
<name>A0ABY8PUW2_9ACTN</name>
<keyword evidence="11" id="KW-1185">Reference proteome</keyword>
<dbReference type="PANTHER" id="PTHR41394:SF8">
    <property type="entry name" value="MAGNESIUM TRANSPORTER MGTE"/>
    <property type="match status" value="1"/>
</dbReference>
<dbReference type="EMBL" id="CP123967">
    <property type="protein sequence ID" value="WGT46220.1"/>
    <property type="molecule type" value="Genomic_DNA"/>
</dbReference>
<dbReference type="Proteomes" id="UP001244136">
    <property type="component" value="Chromosome"/>
</dbReference>
<comment type="similarity">
    <text evidence="2">Belongs to the SLC41A transporter family.</text>
</comment>
<evidence type="ECO:0000313" key="10">
    <source>
        <dbReference type="EMBL" id="WGT46220.1"/>
    </source>
</evidence>
<protein>
    <submittedName>
        <fullName evidence="10">Magnesium transporter</fullName>
    </submittedName>
</protein>
<dbReference type="RefSeq" id="WP_281144032.1">
    <property type="nucleotide sequence ID" value="NZ_CP123967.1"/>
</dbReference>
<keyword evidence="3" id="KW-0813">Transport</keyword>
<evidence type="ECO:0000256" key="6">
    <source>
        <dbReference type="ARBA" id="ARBA00022989"/>
    </source>
</evidence>
<evidence type="ECO:0000256" key="5">
    <source>
        <dbReference type="ARBA" id="ARBA00022842"/>
    </source>
</evidence>
<keyword evidence="5" id="KW-0460">Magnesium</keyword>
<dbReference type="Pfam" id="PF01769">
    <property type="entry name" value="MgtE"/>
    <property type="match status" value="1"/>
</dbReference>
<evidence type="ECO:0000313" key="11">
    <source>
        <dbReference type="Proteomes" id="UP001244136"/>
    </source>
</evidence>
<dbReference type="SUPFAM" id="SSF161093">
    <property type="entry name" value="MgtE membrane domain-like"/>
    <property type="match status" value="1"/>
</dbReference>
<dbReference type="Gene3D" id="1.10.357.20">
    <property type="entry name" value="SLC41 divalent cation transporters, integral membrane domain"/>
    <property type="match status" value="1"/>
</dbReference>
<sequence>MGPLSALLGGTGGGSVRAQAVGEVRFGDIWRVVWRELRVGLLLGCMLALLGLVVGSLFVGWEVASVVAASLVLICAWAATIGGAMPLIAKRVGI</sequence>
<keyword evidence="7 8" id="KW-0472">Membrane</keyword>
<proteinExistence type="inferred from homology"/>
<feature type="transmembrane region" description="Helical" evidence="8">
    <location>
        <begin position="67"/>
        <end position="89"/>
    </location>
</feature>
<dbReference type="InterPro" id="IPR006667">
    <property type="entry name" value="SLC41_membr_dom"/>
</dbReference>
<dbReference type="InterPro" id="IPR036739">
    <property type="entry name" value="SLC41_membr_dom_sf"/>
</dbReference>
<evidence type="ECO:0000256" key="7">
    <source>
        <dbReference type="ARBA" id="ARBA00023136"/>
    </source>
</evidence>